<reference evidence="2" key="2">
    <citation type="submission" date="2025-08" db="UniProtKB">
        <authorList>
            <consortium name="Ensembl"/>
        </authorList>
    </citation>
    <scope>IDENTIFICATION</scope>
</reference>
<dbReference type="Proteomes" id="UP000008144">
    <property type="component" value="Unassembled WGS sequence"/>
</dbReference>
<dbReference type="InParanoid" id="F6XI97"/>
<dbReference type="GeneTree" id="ENSGT00940000167467"/>
<name>F6XI97_CIOIN</name>
<dbReference type="CDD" id="cd10719">
    <property type="entry name" value="DnaJ_zf"/>
    <property type="match status" value="1"/>
</dbReference>
<reference evidence="3" key="1">
    <citation type="journal article" date="2002" name="Science">
        <title>The draft genome of Ciona intestinalis: insights into chordate and vertebrate origins.</title>
        <authorList>
            <person name="Dehal P."/>
            <person name="Satou Y."/>
            <person name="Campbell R.K."/>
            <person name="Chapman J."/>
            <person name="Degnan B."/>
            <person name="De Tomaso A."/>
            <person name="Davidson B."/>
            <person name="Di Gregorio A."/>
            <person name="Gelpke M."/>
            <person name="Goodstein D.M."/>
            <person name="Harafuji N."/>
            <person name="Hastings K.E."/>
            <person name="Ho I."/>
            <person name="Hotta K."/>
            <person name="Huang W."/>
            <person name="Kawashima T."/>
            <person name="Lemaire P."/>
            <person name="Martinez D."/>
            <person name="Meinertzhagen I.A."/>
            <person name="Necula S."/>
            <person name="Nonaka M."/>
            <person name="Putnam N."/>
            <person name="Rash S."/>
            <person name="Saiga H."/>
            <person name="Satake M."/>
            <person name="Terry A."/>
            <person name="Yamada L."/>
            <person name="Wang H.G."/>
            <person name="Awazu S."/>
            <person name="Azumi K."/>
            <person name="Boore J."/>
            <person name="Branno M."/>
            <person name="Chin-Bow S."/>
            <person name="DeSantis R."/>
            <person name="Doyle S."/>
            <person name="Francino P."/>
            <person name="Keys D.N."/>
            <person name="Haga S."/>
            <person name="Hayashi H."/>
            <person name="Hino K."/>
            <person name="Imai K.S."/>
            <person name="Inaba K."/>
            <person name="Kano S."/>
            <person name="Kobayashi K."/>
            <person name="Kobayashi M."/>
            <person name="Lee B.I."/>
            <person name="Makabe K.W."/>
            <person name="Manohar C."/>
            <person name="Matassi G."/>
            <person name="Medina M."/>
            <person name="Mochizuki Y."/>
            <person name="Mount S."/>
            <person name="Morishita T."/>
            <person name="Miura S."/>
            <person name="Nakayama A."/>
            <person name="Nishizaka S."/>
            <person name="Nomoto H."/>
            <person name="Ohta F."/>
            <person name="Oishi K."/>
            <person name="Rigoutsos I."/>
            <person name="Sano M."/>
            <person name="Sasaki A."/>
            <person name="Sasakura Y."/>
            <person name="Shoguchi E."/>
            <person name="Shin-i T."/>
            <person name="Spagnuolo A."/>
            <person name="Stainier D."/>
            <person name="Suzuki M.M."/>
            <person name="Tassy O."/>
            <person name="Takatori N."/>
            <person name="Tokuoka M."/>
            <person name="Yagi K."/>
            <person name="Yoshizaki F."/>
            <person name="Wada S."/>
            <person name="Zhang C."/>
            <person name="Hyatt P.D."/>
            <person name="Larimer F."/>
            <person name="Detter C."/>
            <person name="Doggett N."/>
            <person name="Glavina T."/>
            <person name="Hawkins T."/>
            <person name="Richardson P."/>
            <person name="Lucas S."/>
            <person name="Kohara Y."/>
            <person name="Levine M."/>
            <person name="Satoh N."/>
            <person name="Rokhsar D.S."/>
        </authorList>
    </citation>
    <scope>NUCLEOTIDE SEQUENCE [LARGE SCALE GENOMIC DNA]</scope>
</reference>
<proteinExistence type="predicted"/>
<protein>
    <submittedName>
        <fullName evidence="2">Protein SSUH2 homolog</fullName>
    </submittedName>
</protein>
<dbReference type="HOGENOM" id="CLU_044550_0_0_1"/>
<dbReference type="InterPro" id="IPR001305">
    <property type="entry name" value="HSP_DnaJ_Cys-rich_dom"/>
</dbReference>
<evidence type="ECO:0000313" key="2">
    <source>
        <dbReference type="Ensembl" id="ENSCINP00000007621.3"/>
    </source>
</evidence>
<gene>
    <name evidence="2" type="primary">LOC100178456</name>
</gene>
<dbReference type="GO" id="GO:0051082">
    <property type="term" value="F:unfolded protein binding"/>
    <property type="evidence" value="ECO:0007669"/>
    <property type="project" value="InterPro"/>
</dbReference>
<dbReference type="Ensembl" id="ENSCINT00000007621.3">
    <property type="protein sequence ID" value="ENSCINP00000007621.3"/>
    <property type="gene ID" value="ENSCING00000015096.2"/>
</dbReference>
<dbReference type="AlphaFoldDB" id="F6XI97"/>
<evidence type="ECO:0000313" key="3">
    <source>
        <dbReference type="Proteomes" id="UP000008144"/>
    </source>
</evidence>
<feature type="compositionally biased region" description="Low complexity" evidence="1">
    <location>
        <begin position="13"/>
        <end position="59"/>
    </location>
</feature>
<reference evidence="2" key="3">
    <citation type="submission" date="2025-09" db="UniProtKB">
        <authorList>
            <consortium name="Ensembl"/>
        </authorList>
    </citation>
    <scope>IDENTIFICATION</scope>
</reference>
<dbReference type="OMA" id="WAYEPYK"/>
<accession>F6XI97</accession>
<evidence type="ECO:0000256" key="1">
    <source>
        <dbReference type="SAM" id="MobiDB-lite"/>
    </source>
</evidence>
<dbReference type="PANTHER" id="PTHR48465">
    <property type="entry name" value="PROTEIN SSUH2 HOMOLOG"/>
    <property type="match status" value="1"/>
</dbReference>
<dbReference type="InterPro" id="IPR052789">
    <property type="entry name" value="SSUH2_homolog"/>
</dbReference>
<dbReference type="PANTHER" id="PTHR48465:SF1">
    <property type="entry name" value="PROTEIN SSUH2 HOMOLOG"/>
    <property type="match status" value="1"/>
</dbReference>
<feature type="compositionally biased region" description="Low complexity" evidence="1">
    <location>
        <begin position="71"/>
        <end position="86"/>
    </location>
</feature>
<feature type="region of interest" description="Disordered" evidence="1">
    <location>
        <begin position="1"/>
        <end position="90"/>
    </location>
</feature>
<dbReference type="GO" id="GO:0031072">
    <property type="term" value="F:heat shock protein binding"/>
    <property type="evidence" value="ECO:0007669"/>
    <property type="project" value="InterPro"/>
</dbReference>
<sequence length="470" mass="52366">MSEKHQLNGKQCYPPQQGGYPPQQGGYPPQQGGYPPQQGGYPPQQGGYPSQQGGYPPQQHNSYQQAPSMVPQTQGLPQQQQYGTAQKAPVQWDPSTAQQYHGEMSDDYQNERAEEPVVPSAPPPLDVVLPGYENVAYNEAAAGPPPSYDSVVGEAASVDSSNFKSITSEEAKEALLEYVSQECCYGKGAAKDMDIKDIQSTSAFHYTLETFTEGRTTKWHYVPYSGGFVDGPHNGPAPGPWDIQSNATALFKTEVKKVEIPHTASVRACHVCCGRGFNRCWHCHGRGRIKCSHCQGSGHRNITRDGQTHRESCPMCHGRGKKRCYTCSGMGCVRCKECQGFGKLKQFIQLTISYSNNLSDHIIERTDMPDHLIRDVTGDVIFQQAALRVGPVQNFIEQEINRRSSELVSSHATAWPAKLILQQRHKLTAVPVYECRFKFKDKEGRFWVYGHQHSVYTKEYPHTCCCCNIL</sequence>
<organism evidence="2 3">
    <name type="scientific">Ciona intestinalis</name>
    <name type="common">Transparent sea squirt</name>
    <name type="synonym">Ascidia intestinalis</name>
    <dbReference type="NCBI Taxonomy" id="7719"/>
    <lineage>
        <taxon>Eukaryota</taxon>
        <taxon>Metazoa</taxon>
        <taxon>Chordata</taxon>
        <taxon>Tunicata</taxon>
        <taxon>Ascidiacea</taxon>
        <taxon>Phlebobranchia</taxon>
        <taxon>Cionidae</taxon>
        <taxon>Ciona</taxon>
    </lineage>
</organism>
<keyword evidence="3" id="KW-1185">Reference proteome</keyword>